<keyword evidence="5" id="KW-0067">ATP-binding</keyword>
<comment type="caution">
    <text evidence="11">The sequence shown here is derived from an EMBL/GenBank/DDBJ whole genome shotgun (WGS) entry which is preliminary data.</text>
</comment>
<evidence type="ECO:0000256" key="1">
    <source>
        <dbReference type="ARBA" id="ARBA00004651"/>
    </source>
</evidence>
<dbReference type="PANTHER" id="PTHR43394">
    <property type="entry name" value="ATP-DEPENDENT PERMEASE MDL1, MITOCHONDRIAL"/>
    <property type="match status" value="1"/>
</dbReference>
<evidence type="ECO:0000256" key="7">
    <source>
        <dbReference type="ARBA" id="ARBA00023136"/>
    </source>
</evidence>
<dbReference type="Pfam" id="PF00005">
    <property type="entry name" value="ABC_tran"/>
    <property type="match status" value="1"/>
</dbReference>
<feature type="transmembrane region" description="Helical" evidence="8">
    <location>
        <begin position="247"/>
        <end position="266"/>
    </location>
</feature>
<dbReference type="Proteomes" id="UP000178227">
    <property type="component" value="Unassembled WGS sequence"/>
</dbReference>
<keyword evidence="6 8" id="KW-1133">Transmembrane helix</keyword>
<dbReference type="PROSITE" id="PS50929">
    <property type="entry name" value="ABC_TM1F"/>
    <property type="match status" value="1"/>
</dbReference>
<evidence type="ECO:0000256" key="8">
    <source>
        <dbReference type="SAM" id="Phobius"/>
    </source>
</evidence>
<keyword evidence="7 8" id="KW-0472">Membrane</keyword>
<dbReference type="GO" id="GO:0015421">
    <property type="term" value="F:ABC-type oligopeptide transporter activity"/>
    <property type="evidence" value="ECO:0007669"/>
    <property type="project" value="TreeGrafter"/>
</dbReference>
<feature type="domain" description="ABC transmembrane type-1" evidence="10">
    <location>
        <begin position="34"/>
        <end position="314"/>
    </location>
</feature>
<keyword evidence="4" id="KW-0547">Nucleotide-binding</keyword>
<dbReference type="InterPro" id="IPR011527">
    <property type="entry name" value="ABC1_TM_dom"/>
</dbReference>
<dbReference type="STRING" id="1802694.A2918_02445"/>
<feature type="transmembrane region" description="Helical" evidence="8">
    <location>
        <begin position="147"/>
        <end position="166"/>
    </location>
</feature>
<dbReference type="InterPro" id="IPR003439">
    <property type="entry name" value="ABC_transporter-like_ATP-bd"/>
</dbReference>
<reference evidence="11 12" key="1">
    <citation type="journal article" date="2016" name="Nat. Commun.">
        <title>Thousands of microbial genomes shed light on interconnected biogeochemical processes in an aquifer system.</title>
        <authorList>
            <person name="Anantharaman K."/>
            <person name="Brown C.T."/>
            <person name="Hug L.A."/>
            <person name="Sharon I."/>
            <person name="Castelle C.J."/>
            <person name="Probst A.J."/>
            <person name="Thomas B.C."/>
            <person name="Singh A."/>
            <person name="Wilkins M.J."/>
            <person name="Karaoz U."/>
            <person name="Brodie E.L."/>
            <person name="Williams K.H."/>
            <person name="Hubbard S.S."/>
            <person name="Banfield J.F."/>
        </authorList>
    </citation>
    <scope>NUCLEOTIDE SEQUENCE [LARGE SCALE GENOMIC DNA]</scope>
</reference>
<comment type="subcellular location">
    <subcellularLocation>
        <location evidence="1">Cell membrane</location>
        <topology evidence="1">Multi-pass membrane protein</topology>
    </subcellularLocation>
</comment>
<dbReference type="AlphaFoldDB" id="A0A1F8GA32"/>
<evidence type="ECO:0000256" key="6">
    <source>
        <dbReference type="ARBA" id="ARBA00022989"/>
    </source>
</evidence>
<dbReference type="Gene3D" id="1.20.1560.10">
    <property type="entry name" value="ABC transporter type 1, transmembrane domain"/>
    <property type="match status" value="1"/>
</dbReference>
<dbReference type="Pfam" id="PF00664">
    <property type="entry name" value="ABC_membrane"/>
    <property type="match status" value="1"/>
</dbReference>
<evidence type="ECO:0008006" key="13">
    <source>
        <dbReference type="Google" id="ProtNLM"/>
    </source>
</evidence>
<dbReference type="SUPFAM" id="SSF90123">
    <property type="entry name" value="ABC transporter transmembrane region"/>
    <property type="match status" value="1"/>
</dbReference>
<feature type="transmembrane region" description="Helical" evidence="8">
    <location>
        <begin position="172"/>
        <end position="190"/>
    </location>
</feature>
<evidence type="ECO:0000259" key="9">
    <source>
        <dbReference type="PROSITE" id="PS50893"/>
    </source>
</evidence>
<feature type="domain" description="ABC transporter" evidence="9">
    <location>
        <begin position="348"/>
        <end position="583"/>
    </location>
</feature>
<dbReference type="GO" id="GO:0090374">
    <property type="term" value="P:oligopeptide export from mitochondrion"/>
    <property type="evidence" value="ECO:0007669"/>
    <property type="project" value="TreeGrafter"/>
</dbReference>
<keyword evidence="3 8" id="KW-0812">Transmembrane</keyword>
<evidence type="ECO:0000256" key="4">
    <source>
        <dbReference type="ARBA" id="ARBA00022741"/>
    </source>
</evidence>
<feature type="transmembrane region" description="Helical" evidence="8">
    <location>
        <begin position="68"/>
        <end position="85"/>
    </location>
</feature>
<protein>
    <recommendedName>
        <fullName evidence="13">ABC transporter ATP-binding protein</fullName>
    </recommendedName>
</protein>
<dbReference type="PROSITE" id="PS50893">
    <property type="entry name" value="ABC_TRANSPORTER_2"/>
    <property type="match status" value="1"/>
</dbReference>
<feature type="transmembrane region" description="Helical" evidence="8">
    <location>
        <begin position="286"/>
        <end position="305"/>
    </location>
</feature>
<dbReference type="GO" id="GO:0005886">
    <property type="term" value="C:plasma membrane"/>
    <property type="evidence" value="ECO:0007669"/>
    <property type="project" value="UniProtKB-SubCell"/>
</dbReference>
<dbReference type="Gene3D" id="3.40.50.300">
    <property type="entry name" value="P-loop containing nucleotide triphosphate hydrolases"/>
    <property type="match status" value="1"/>
</dbReference>
<dbReference type="InterPro" id="IPR027417">
    <property type="entry name" value="P-loop_NTPase"/>
</dbReference>
<evidence type="ECO:0000313" key="11">
    <source>
        <dbReference type="EMBL" id="OGN22224.1"/>
    </source>
</evidence>
<sequence>MKGKIVPLMLILSYFLPHINKYKKTFYACFVGYGIAYVLGGIIKPLFYRDIINVITSVEENASVAKEIISLVITIGIIILVQNIIHRCTDYAMVYSQSKILRELNNYSFAKLQNHSYQFFVNNFQGSLVAKSRRFVRSFEALHDNMVFAFWQALLQLVGIFVVLFISAPVLGLFFALWSLFFIGLTVYLVQKKRKYDLEVAVADSKTTGGLADAITGALNIKAFASLAREKKIFADITDKEEKVRRFAWNFNNIIMIVHSVVWFILEAGGLYLVVKLWINSSVSGGTIVLAQTYFFTINGIMWNLRSAITSSMRAVSDASEMIEIFERTPDILDPAYPEPCRINEGEIVFDDATFAYGEDSPVVFKGFNLTVKPKEKVGLVGYSGVGKTTMTKLLLRFVELSSGKITIDGQNIANLRQNDLRSNIAYVPQDPILFHRSLGENIAYSKPEATHEEIVKAAVAAHAHEFISNFFRGYETLVGERGVKLSGGERQRIAIARAILADTPILILDEATSSLDSVSENLVQEALGNLMKNRTTIVIAHRLSTIQKMDRIVVLDSNGIIEEGSHHELLLKRGTYYNFWDHQSGGFIS</sequence>
<evidence type="ECO:0000256" key="5">
    <source>
        <dbReference type="ARBA" id="ARBA00022840"/>
    </source>
</evidence>
<evidence type="ECO:0000313" key="12">
    <source>
        <dbReference type="Proteomes" id="UP000178227"/>
    </source>
</evidence>
<dbReference type="PROSITE" id="PS00211">
    <property type="entry name" value="ABC_TRANSPORTER_1"/>
    <property type="match status" value="1"/>
</dbReference>
<dbReference type="SMART" id="SM00382">
    <property type="entry name" value="AAA"/>
    <property type="match status" value="1"/>
</dbReference>
<evidence type="ECO:0000256" key="2">
    <source>
        <dbReference type="ARBA" id="ARBA00022448"/>
    </source>
</evidence>
<evidence type="ECO:0000256" key="3">
    <source>
        <dbReference type="ARBA" id="ARBA00022692"/>
    </source>
</evidence>
<dbReference type="EMBL" id="MGKI01000013">
    <property type="protein sequence ID" value="OGN22224.1"/>
    <property type="molecule type" value="Genomic_DNA"/>
</dbReference>
<dbReference type="GO" id="GO:0005524">
    <property type="term" value="F:ATP binding"/>
    <property type="evidence" value="ECO:0007669"/>
    <property type="project" value="UniProtKB-KW"/>
</dbReference>
<proteinExistence type="predicted"/>
<gene>
    <name evidence="11" type="ORF">A2918_02445</name>
</gene>
<name>A0A1F8GA32_9BACT</name>
<feature type="transmembrane region" description="Helical" evidence="8">
    <location>
        <begin position="26"/>
        <end position="48"/>
    </location>
</feature>
<dbReference type="GO" id="GO:0016887">
    <property type="term" value="F:ATP hydrolysis activity"/>
    <property type="evidence" value="ECO:0007669"/>
    <property type="project" value="InterPro"/>
</dbReference>
<dbReference type="InterPro" id="IPR036640">
    <property type="entry name" value="ABC1_TM_sf"/>
</dbReference>
<dbReference type="FunFam" id="3.40.50.300:FF:000287">
    <property type="entry name" value="Multidrug ABC transporter ATP-binding protein"/>
    <property type="match status" value="1"/>
</dbReference>
<dbReference type="SUPFAM" id="SSF52540">
    <property type="entry name" value="P-loop containing nucleoside triphosphate hydrolases"/>
    <property type="match status" value="1"/>
</dbReference>
<accession>A0A1F8GA32</accession>
<dbReference type="InterPro" id="IPR003593">
    <property type="entry name" value="AAA+_ATPase"/>
</dbReference>
<evidence type="ECO:0000259" key="10">
    <source>
        <dbReference type="PROSITE" id="PS50929"/>
    </source>
</evidence>
<dbReference type="InterPro" id="IPR017871">
    <property type="entry name" value="ABC_transporter-like_CS"/>
</dbReference>
<dbReference type="PANTHER" id="PTHR43394:SF1">
    <property type="entry name" value="ATP-BINDING CASSETTE SUB-FAMILY B MEMBER 10, MITOCHONDRIAL"/>
    <property type="match status" value="1"/>
</dbReference>
<keyword evidence="2" id="KW-0813">Transport</keyword>
<organism evidence="11 12">
    <name type="scientific">Candidatus Yanofskybacteria bacterium RIFCSPLOWO2_01_FULL_42_49</name>
    <dbReference type="NCBI Taxonomy" id="1802694"/>
    <lineage>
        <taxon>Bacteria</taxon>
        <taxon>Candidatus Yanofskyibacteriota</taxon>
    </lineage>
</organism>
<dbReference type="InterPro" id="IPR039421">
    <property type="entry name" value="Type_1_exporter"/>
</dbReference>